<evidence type="ECO:0000256" key="1">
    <source>
        <dbReference type="SAM" id="Phobius"/>
    </source>
</evidence>
<accession>A0A2S8AAJ1</accession>
<feature type="transmembrane region" description="Helical" evidence="1">
    <location>
        <begin position="85"/>
        <end position="106"/>
    </location>
</feature>
<sequence length="209" mass="24936">MEVLRSSLGDDLINFTFLGSLLLLVLSRFILIPKSEPIFKFSSLSFESENFTLYIAICSFVYTVILALVLFPFFDIVIPFYQSEILKFIILFIILLIYHVFSYILGNAFFLILGKNKEYKENYKNRYIFLFLKLFIFIFLCFAIYYSNIPKEYLTYITIGTLFTLLILEWIWLIFFIKKRINISTYYEFLYLCTFEILPALCILKLVFL</sequence>
<dbReference type="Pfam" id="PF14093">
    <property type="entry name" value="DUF4271"/>
    <property type="match status" value="1"/>
</dbReference>
<dbReference type="AlphaFoldDB" id="A0A2S8AAJ1"/>
<evidence type="ECO:0000313" key="2">
    <source>
        <dbReference type="EMBL" id="PQL91572.1"/>
    </source>
</evidence>
<dbReference type="EMBL" id="PSZM01000040">
    <property type="protein sequence ID" value="PQL91572.1"/>
    <property type="molecule type" value="Genomic_DNA"/>
</dbReference>
<keyword evidence="3" id="KW-1185">Reference proteome</keyword>
<dbReference type="RefSeq" id="WP_105193993.1">
    <property type="nucleotide sequence ID" value="NZ_PSZM01000040.1"/>
</dbReference>
<feature type="transmembrane region" description="Helical" evidence="1">
    <location>
        <begin position="12"/>
        <end position="31"/>
    </location>
</feature>
<feature type="transmembrane region" description="Helical" evidence="1">
    <location>
        <begin position="127"/>
        <end position="147"/>
    </location>
</feature>
<comment type="caution">
    <text evidence="2">The sequence shown here is derived from an EMBL/GenBank/DDBJ whole genome shotgun (WGS) entry which is preliminary data.</text>
</comment>
<evidence type="ECO:0008006" key="4">
    <source>
        <dbReference type="Google" id="ProtNLM"/>
    </source>
</evidence>
<keyword evidence="1" id="KW-0812">Transmembrane</keyword>
<dbReference type="InterPro" id="IPR025367">
    <property type="entry name" value="DUF4271"/>
</dbReference>
<protein>
    <recommendedName>
        <fullName evidence="4">DUF4271 domain-containing protein</fullName>
    </recommendedName>
</protein>
<proteinExistence type="predicted"/>
<gene>
    <name evidence="2" type="ORF">C4S77_07105</name>
</gene>
<reference evidence="2 3" key="1">
    <citation type="submission" date="2018-02" db="EMBL/GenBank/DDBJ databases">
        <title>Genome sequences of Apibacter spp., gut symbionts of Asian honey bees.</title>
        <authorList>
            <person name="Kwong W.K."/>
            <person name="Steele M.I."/>
            <person name="Moran N.A."/>
        </authorList>
    </citation>
    <scope>NUCLEOTIDE SEQUENCE [LARGE SCALE GENOMIC DNA]</scope>
    <source>
        <strain evidence="3">wkB301</strain>
    </source>
</reference>
<keyword evidence="1" id="KW-1133">Transmembrane helix</keyword>
<keyword evidence="1" id="KW-0472">Membrane</keyword>
<organism evidence="2 3">
    <name type="scientific">Apibacter adventoris</name>
    <dbReference type="NCBI Taxonomy" id="1679466"/>
    <lineage>
        <taxon>Bacteria</taxon>
        <taxon>Pseudomonadati</taxon>
        <taxon>Bacteroidota</taxon>
        <taxon>Flavobacteriia</taxon>
        <taxon>Flavobacteriales</taxon>
        <taxon>Weeksellaceae</taxon>
        <taxon>Apibacter</taxon>
    </lineage>
</organism>
<feature type="transmembrane region" description="Helical" evidence="1">
    <location>
        <begin position="153"/>
        <end position="177"/>
    </location>
</feature>
<evidence type="ECO:0000313" key="3">
    <source>
        <dbReference type="Proteomes" id="UP000238042"/>
    </source>
</evidence>
<feature type="transmembrane region" description="Helical" evidence="1">
    <location>
        <begin position="51"/>
        <end position="73"/>
    </location>
</feature>
<dbReference type="OrthoDB" id="1452952at2"/>
<name>A0A2S8AAJ1_9FLAO</name>
<dbReference type="Proteomes" id="UP000238042">
    <property type="component" value="Unassembled WGS sequence"/>
</dbReference>
<feature type="transmembrane region" description="Helical" evidence="1">
    <location>
        <begin position="189"/>
        <end position="208"/>
    </location>
</feature>